<dbReference type="Proteomes" id="UP000706039">
    <property type="component" value="Unassembled WGS sequence"/>
</dbReference>
<dbReference type="InterPro" id="IPR005835">
    <property type="entry name" value="NTP_transferase_dom"/>
</dbReference>
<evidence type="ECO:0000313" key="5">
    <source>
        <dbReference type="Proteomes" id="UP000706039"/>
    </source>
</evidence>
<reference evidence="4 5" key="1">
    <citation type="submission" date="2021-08" db="EMBL/GenBank/DDBJ databases">
        <authorList>
            <person name="Tuo L."/>
        </authorList>
    </citation>
    <scope>NUCLEOTIDE SEQUENCE [LARGE SCALE GENOMIC DNA]</scope>
    <source>
        <strain evidence="4 5">JCM 31229</strain>
    </source>
</reference>
<dbReference type="PANTHER" id="PTHR43584">
    <property type="entry name" value="NUCLEOTIDYL TRANSFERASE"/>
    <property type="match status" value="1"/>
</dbReference>
<dbReference type="PANTHER" id="PTHR43584:SF8">
    <property type="entry name" value="N-ACETYLMURAMATE ALPHA-1-PHOSPHATE URIDYLYLTRANSFERASE"/>
    <property type="match status" value="1"/>
</dbReference>
<comment type="caution">
    <text evidence="4">The sequence shown here is derived from an EMBL/GenBank/DDBJ whole genome shotgun (WGS) entry which is preliminary data.</text>
</comment>
<dbReference type="CDD" id="cd06422">
    <property type="entry name" value="NTP_transferase_like_1"/>
    <property type="match status" value="1"/>
</dbReference>
<evidence type="ECO:0000256" key="1">
    <source>
        <dbReference type="ARBA" id="ARBA00022679"/>
    </source>
</evidence>
<evidence type="ECO:0000313" key="4">
    <source>
        <dbReference type="EMBL" id="MBY8823154.1"/>
    </source>
</evidence>
<dbReference type="RefSeq" id="WP_222990173.1">
    <property type="nucleotide sequence ID" value="NZ_JAINVV010000004.1"/>
</dbReference>
<dbReference type="EMBL" id="JAINVV010000004">
    <property type="protein sequence ID" value="MBY8823154.1"/>
    <property type="molecule type" value="Genomic_DNA"/>
</dbReference>
<accession>A0ABS7PT54</accession>
<name>A0ABS7PT54_9SPHN</name>
<dbReference type="Gene3D" id="3.90.550.10">
    <property type="entry name" value="Spore Coat Polysaccharide Biosynthesis Protein SpsA, Chain A"/>
    <property type="match status" value="1"/>
</dbReference>
<dbReference type="InterPro" id="IPR029044">
    <property type="entry name" value="Nucleotide-diphossugar_trans"/>
</dbReference>
<feature type="domain" description="Nucleotidyl transferase" evidence="3">
    <location>
        <begin position="21"/>
        <end position="156"/>
    </location>
</feature>
<evidence type="ECO:0000259" key="3">
    <source>
        <dbReference type="Pfam" id="PF00483"/>
    </source>
</evidence>
<keyword evidence="1" id="KW-0808">Transferase</keyword>
<protein>
    <submittedName>
        <fullName evidence="4">Nucleotidyltransferase family protein</fullName>
    </submittedName>
</protein>
<sequence length="253" mass="27797">MTVKKTLSLRPDTAAPRLDTAMVMAAGLGKRMRPLTATRPKPLVEVAGRSLLDRTFDRLRSAGVSRAVVNVHYLADALEAHLRNKVTDIEIAVSDERGQLMETGGGLVKALPQIPQDPFLCVNSDNLWIDGPTDAIRLLEQRWNADEMDALLLLVPLARANCHGGQGDFHMDPDGRITSRRKRGKVAPFVYTGVQIVSHRLLRDPPEGAFSTMVFWERAIAEGRLYGLVHQGLWFDVGTPGAVKKTEAMLADG</sequence>
<keyword evidence="2" id="KW-0548">Nucleotidyltransferase</keyword>
<gene>
    <name evidence="4" type="ORF">K7G82_12685</name>
</gene>
<dbReference type="SUPFAM" id="SSF53448">
    <property type="entry name" value="Nucleotide-diphospho-sugar transferases"/>
    <property type="match status" value="1"/>
</dbReference>
<organism evidence="4 5">
    <name type="scientific">Sphingomonas colocasiae</name>
    <dbReference type="NCBI Taxonomy" id="1848973"/>
    <lineage>
        <taxon>Bacteria</taxon>
        <taxon>Pseudomonadati</taxon>
        <taxon>Pseudomonadota</taxon>
        <taxon>Alphaproteobacteria</taxon>
        <taxon>Sphingomonadales</taxon>
        <taxon>Sphingomonadaceae</taxon>
        <taxon>Sphingomonas</taxon>
    </lineage>
</organism>
<dbReference type="InterPro" id="IPR050065">
    <property type="entry name" value="GlmU-like"/>
</dbReference>
<evidence type="ECO:0000256" key="2">
    <source>
        <dbReference type="ARBA" id="ARBA00022695"/>
    </source>
</evidence>
<dbReference type="Pfam" id="PF00483">
    <property type="entry name" value="NTP_transferase"/>
    <property type="match status" value="1"/>
</dbReference>
<keyword evidence="5" id="KW-1185">Reference proteome</keyword>
<proteinExistence type="predicted"/>